<dbReference type="EMBL" id="JACIDT010000003">
    <property type="protein sequence ID" value="MBB3925515.1"/>
    <property type="molecule type" value="Genomic_DNA"/>
</dbReference>
<sequence length="226" mass="25200">MTPPAIHQGLAHVECWIFDLDNTLYPASADLFGLMDVRMGAYIAQLLGCDAVVARTIQKRYFHDHGTTLAGLMHHHGVDPHHFLDFVHDIDLDCLSVDADLVARVAALPGRKLIFTNGDEPYARRVLDRLGLSLHFELIHDIHATGYRPKPDPHGYAMLRDLHGIDLARAAFFEDMARNLKPAKALGMSTIWLNNGSESGHLDAHTDFIDFETDHLTPFLTHILGA</sequence>
<dbReference type="SFLD" id="SFLDG01132">
    <property type="entry name" value="C1.5.3:_5'-Nucleotidase_Like"/>
    <property type="match status" value="1"/>
</dbReference>
<dbReference type="SUPFAM" id="SSF56784">
    <property type="entry name" value="HAD-like"/>
    <property type="match status" value="1"/>
</dbReference>
<keyword evidence="2" id="KW-1185">Reference proteome</keyword>
<dbReference type="PANTHER" id="PTHR12725:SF117">
    <property type="entry name" value="HALOACID DEHALOGENASE-LIKE HYDROLASE"/>
    <property type="match status" value="1"/>
</dbReference>
<dbReference type="AlphaFoldDB" id="A0A7W6FP78"/>
<dbReference type="InterPro" id="IPR010237">
    <property type="entry name" value="Pyr-5-nucltdase"/>
</dbReference>
<comment type="caution">
    <text evidence="1">The sequence shown here is derived from an EMBL/GenBank/DDBJ whole genome shotgun (WGS) entry which is preliminary data.</text>
</comment>
<organism evidence="1 2">
    <name type="scientific">Sphingobium jiangsuense</name>
    <dbReference type="NCBI Taxonomy" id="870476"/>
    <lineage>
        <taxon>Bacteria</taxon>
        <taxon>Pseudomonadati</taxon>
        <taxon>Pseudomonadota</taxon>
        <taxon>Alphaproteobacteria</taxon>
        <taxon>Sphingomonadales</taxon>
        <taxon>Sphingomonadaceae</taxon>
        <taxon>Sphingobium</taxon>
    </lineage>
</organism>
<dbReference type="SFLD" id="SFLDS00003">
    <property type="entry name" value="Haloacid_Dehalogenase"/>
    <property type="match status" value="1"/>
</dbReference>
<dbReference type="NCBIfam" id="TIGR01509">
    <property type="entry name" value="HAD-SF-IA-v3"/>
    <property type="match status" value="1"/>
</dbReference>
<dbReference type="NCBIfam" id="TIGR01993">
    <property type="entry name" value="Pyr-5-nucltdase"/>
    <property type="match status" value="1"/>
</dbReference>
<dbReference type="Gene3D" id="3.40.50.1000">
    <property type="entry name" value="HAD superfamily/HAD-like"/>
    <property type="match status" value="1"/>
</dbReference>
<dbReference type="InterPro" id="IPR006439">
    <property type="entry name" value="HAD-SF_hydro_IA"/>
</dbReference>
<dbReference type="GO" id="GO:0016787">
    <property type="term" value="F:hydrolase activity"/>
    <property type="evidence" value="ECO:0007669"/>
    <property type="project" value="UniProtKB-KW"/>
</dbReference>
<dbReference type="InterPro" id="IPR023214">
    <property type="entry name" value="HAD_sf"/>
</dbReference>
<dbReference type="PANTHER" id="PTHR12725">
    <property type="entry name" value="HALOACID DEHALOGENASE-LIKE HYDROLASE"/>
    <property type="match status" value="1"/>
</dbReference>
<dbReference type="Gene3D" id="1.10.150.450">
    <property type="match status" value="1"/>
</dbReference>
<dbReference type="Pfam" id="PF00702">
    <property type="entry name" value="Hydrolase"/>
    <property type="match status" value="1"/>
</dbReference>
<proteinExistence type="predicted"/>
<dbReference type="InterPro" id="IPR036412">
    <property type="entry name" value="HAD-like_sf"/>
</dbReference>
<reference evidence="1 2" key="1">
    <citation type="submission" date="2020-08" db="EMBL/GenBank/DDBJ databases">
        <title>Genomic Encyclopedia of Type Strains, Phase IV (KMG-IV): sequencing the most valuable type-strain genomes for metagenomic binning, comparative biology and taxonomic classification.</title>
        <authorList>
            <person name="Goeker M."/>
        </authorList>
    </citation>
    <scope>NUCLEOTIDE SEQUENCE [LARGE SCALE GENOMIC DNA]</scope>
    <source>
        <strain evidence="1 2">DSM 26189</strain>
    </source>
</reference>
<dbReference type="SFLD" id="SFLDG01129">
    <property type="entry name" value="C1.5:_HAD__Beta-PGM__Phosphata"/>
    <property type="match status" value="1"/>
</dbReference>
<dbReference type="Proteomes" id="UP000571950">
    <property type="component" value="Unassembled WGS sequence"/>
</dbReference>
<evidence type="ECO:0000313" key="1">
    <source>
        <dbReference type="EMBL" id="MBB3925515.1"/>
    </source>
</evidence>
<name>A0A7W6FP78_9SPHN</name>
<accession>A0A7W6FP78</accession>
<evidence type="ECO:0000313" key="2">
    <source>
        <dbReference type="Proteomes" id="UP000571950"/>
    </source>
</evidence>
<gene>
    <name evidence="1" type="ORF">GGR43_001228</name>
</gene>
<keyword evidence="1" id="KW-0378">Hydrolase</keyword>
<protein>
    <submittedName>
        <fullName evidence="1">Putative hydrolase of the HAD superfamily</fullName>
    </submittedName>
</protein>